<dbReference type="AlphaFoldDB" id="A0A1Q8CUU5"/>
<evidence type="ECO:0000256" key="1">
    <source>
        <dbReference type="ARBA" id="ARBA00023122"/>
    </source>
</evidence>
<dbReference type="SMART" id="SM00116">
    <property type="entry name" value="CBS"/>
    <property type="match status" value="2"/>
</dbReference>
<dbReference type="PANTHER" id="PTHR43080">
    <property type="entry name" value="CBS DOMAIN-CONTAINING PROTEIN CBSX3, MITOCHONDRIAL"/>
    <property type="match status" value="1"/>
</dbReference>
<dbReference type="InterPro" id="IPR046342">
    <property type="entry name" value="CBS_dom_sf"/>
</dbReference>
<dbReference type="InterPro" id="IPR051257">
    <property type="entry name" value="Diverse_CBS-Domain"/>
</dbReference>
<dbReference type="CDD" id="cd04622">
    <property type="entry name" value="CBS_pair_HRP1_like"/>
    <property type="match status" value="1"/>
</dbReference>
<organism evidence="4 5">
    <name type="scientific">Actinophytocola xanthii</name>
    <dbReference type="NCBI Taxonomy" id="1912961"/>
    <lineage>
        <taxon>Bacteria</taxon>
        <taxon>Bacillati</taxon>
        <taxon>Actinomycetota</taxon>
        <taxon>Actinomycetes</taxon>
        <taxon>Pseudonocardiales</taxon>
        <taxon>Pseudonocardiaceae</taxon>
    </lineage>
</organism>
<evidence type="ECO:0000313" key="5">
    <source>
        <dbReference type="Proteomes" id="UP000185596"/>
    </source>
</evidence>
<evidence type="ECO:0000256" key="2">
    <source>
        <dbReference type="PROSITE-ProRule" id="PRU00703"/>
    </source>
</evidence>
<evidence type="ECO:0000259" key="3">
    <source>
        <dbReference type="PROSITE" id="PS51371"/>
    </source>
</evidence>
<dbReference type="Pfam" id="PF00571">
    <property type="entry name" value="CBS"/>
    <property type="match status" value="2"/>
</dbReference>
<dbReference type="Gene3D" id="3.10.580.10">
    <property type="entry name" value="CBS-domain"/>
    <property type="match status" value="1"/>
</dbReference>
<accession>A0A1Q8CUU5</accession>
<dbReference type="PANTHER" id="PTHR43080:SF2">
    <property type="entry name" value="CBS DOMAIN-CONTAINING PROTEIN"/>
    <property type="match status" value="1"/>
</dbReference>
<feature type="domain" description="CBS" evidence="3">
    <location>
        <begin position="74"/>
        <end position="129"/>
    </location>
</feature>
<dbReference type="RefSeq" id="WP_075124997.1">
    <property type="nucleotide sequence ID" value="NZ_MSIE01000011.1"/>
</dbReference>
<proteinExistence type="predicted"/>
<comment type="caution">
    <text evidence="4">The sequence shown here is derived from an EMBL/GenBank/DDBJ whole genome shotgun (WGS) entry which is preliminary data.</text>
</comment>
<feature type="domain" description="CBS" evidence="3">
    <location>
        <begin position="9"/>
        <end position="65"/>
    </location>
</feature>
<keyword evidence="1 2" id="KW-0129">CBS domain</keyword>
<dbReference type="EMBL" id="MSIE01000011">
    <property type="protein sequence ID" value="OLF18138.1"/>
    <property type="molecule type" value="Genomic_DNA"/>
</dbReference>
<dbReference type="PROSITE" id="PS51371">
    <property type="entry name" value="CBS"/>
    <property type="match status" value="2"/>
</dbReference>
<keyword evidence="5" id="KW-1185">Reference proteome</keyword>
<evidence type="ECO:0000313" key="4">
    <source>
        <dbReference type="EMBL" id="OLF18138.1"/>
    </source>
</evidence>
<dbReference type="SUPFAM" id="SSF54631">
    <property type="entry name" value="CBS-domain pair"/>
    <property type="match status" value="1"/>
</dbReference>
<dbReference type="Proteomes" id="UP000185596">
    <property type="component" value="Unassembled WGS sequence"/>
</dbReference>
<name>A0A1Q8CUU5_9PSEU</name>
<dbReference type="InterPro" id="IPR000644">
    <property type="entry name" value="CBS_dom"/>
</dbReference>
<dbReference type="STRING" id="1912961.BU204_08395"/>
<gene>
    <name evidence="4" type="ORF">BU204_08395</name>
</gene>
<dbReference type="OrthoDB" id="9789996at2"/>
<reference evidence="4 5" key="1">
    <citation type="submission" date="2016-12" db="EMBL/GenBank/DDBJ databases">
        <title>The draft genome sequence of Actinophytocola sp. 11-183.</title>
        <authorList>
            <person name="Wang W."/>
            <person name="Yuan L."/>
        </authorList>
    </citation>
    <scope>NUCLEOTIDE SEQUENCE [LARGE SCALE GENOMIC DNA]</scope>
    <source>
        <strain evidence="4 5">11-183</strain>
    </source>
</reference>
<sequence length="139" mass="14921">MPQQVRDLMTTNPVALAPDTPVREAARAMREKDVGDVLVVEGDQVRGIVTDRDIVVRGLADRDDLSACYLRDVCSDQLVTASPDEDADAAISRMREKAVRRIPVVENGRPVGVFSLGNAAIEMDSTSALADVSAARANT</sequence>
<protein>
    <submittedName>
        <fullName evidence="4">Oxidoreductase</fullName>
    </submittedName>
</protein>